<dbReference type="RefSeq" id="WP_234623722.1">
    <property type="nucleotide sequence ID" value="NZ_JAHWXT010000005.1"/>
</dbReference>
<dbReference type="Proteomes" id="UP000887320">
    <property type="component" value="Unassembled WGS sequence"/>
</dbReference>
<dbReference type="Gene3D" id="3.40.50.720">
    <property type="entry name" value="NAD(P)-binding Rossmann-like Domain"/>
    <property type="match status" value="1"/>
</dbReference>
<name>A0A8X8KDC0_ACIGI</name>
<evidence type="ECO:0000313" key="3">
    <source>
        <dbReference type="Proteomes" id="UP000887320"/>
    </source>
</evidence>
<proteinExistence type="predicted"/>
<dbReference type="AlphaFoldDB" id="A0A8X8KDC0"/>
<accession>A0A8X8KDC0</accession>
<dbReference type="Gene3D" id="3.90.25.10">
    <property type="entry name" value="UDP-galactose 4-epimerase, domain 1"/>
    <property type="match status" value="1"/>
</dbReference>
<evidence type="ECO:0000259" key="1">
    <source>
        <dbReference type="Pfam" id="PF13460"/>
    </source>
</evidence>
<gene>
    <name evidence="2" type="ORF">KW868_14115</name>
</gene>
<dbReference type="PANTHER" id="PTHR43162:SF1">
    <property type="entry name" value="PRESTALK A DIFFERENTIATION PROTEIN A"/>
    <property type="match status" value="1"/>
</dbReference>
<dbReference type="InterPro" id="IPR036291">
    <property type="entry name" value="NAD(P)-bd_dom_sf"/>
</dbReference>
<evidence type="ECO:0000313" key="2">
    <source>
        <dbReference type="EMBL" id="MCF0265584.1"/>
    </source>
</evidence>
<dbReference type="InterPro" id="IPR051604">
    <property type="entry name" value="Ergot_Alk_Oxidoreductase"/>
</dbReference>
<organism evidence="2 3">
    <name type="scientific">Acinetobacter guillouiae</name>
    <name type="common">Acinetobacter genomosp. 11</name>
    <dbReference type="NCBI Taxonomy" id="106649"/>
    <lineage>
        <taxon>Bacteria</taxon>
        <taxon>Pseudomonadati</taxon>
        <taxon>Pseudomonadota</taxon>
        <taxon>Gammaproteobacteria</taxon>
        <taxon>Moraxellales</taxon>
        <taxon>Moraxellaceae</taxon>
        <taxon>Acinetobacter</taxon>
    </lineage>
</organism>
<protein>
    <submittedName>
        <fullName evidence="2">NmrA family transcriptional regulator</fullName>
    </submittedName>
</protein>
<feature type="domain" description="NAD(P)-binding" evidence="1">
    <location>
        <begin position="12"/>
        <end position="176"/>
    </location>
</feature>
<dbReference type="InterPro" id="IPR016040">
    <property type="entry name" value="NAD(P)-bd_dom"/>
</dbReference>
<dbReference type="SUPFAM" id="SSF51735">
    <property type="entry name" value="NAD(P)-binding Rossmann-fold domains"/>
    <property type="match status" value="1"/>
</dbReference>
<comment type="caution">
    <text evidence="2">The sequence shown here is derived from an EMBL/GenBank/DDBJ whole genome shotgun (WGS) entry which is preliminary data.</text>
</comment>
<sequence length="275" mass="31001">MKSLTKNILIIGGKGKNGRRVVEKLKSHKFNPIVTTRTINAHVENERYFDWNDSSTFGPALKNIEIVYIVHPDTSMSGAEQQLEGLITEMMNQSVSKAVLLSGRGQASVEKCEKILMQAELDWTVIRSAWFNQNFSEGHFLHGIRSGEVTFMADTVKEPFVDLEDLSDVVVECLTDDLHNGKIYEVTGSELLTFAEAVNAIGVKLKRNIQYQYLNQKAYKQYLQNAGLDNFIAEHMAQAFFEILDGRNESIGKGVTQVLGRDPIKFTDFVKSNKF</sequence>
<dbReference type="Pfam" id="PF13460">
    <property type="entry name" value="NAD_binding_10"/>
    <property type="match status" value="1"/>
</dbReference>
<dbReference type="EMBL" id="JAHWXT010000005">
    <property type="protein sequence ID" value="MCF0265584.1"/>
    <property type="molecule type" value="Genomic_DNA"/>
</dbReference>
<reference evidence="2" key="1">
    <citation type="submission" date="2021-07" db="EMBL/GenBank/DDBJ databases">
        <authorList>
            <person name="Fernandez M."/>
            <person name="Pereira P."/>
            <person name="Torres Tejerizo G.A."/>
            <person name="Gonzalez P."/>
            <person name="Agostini E."/>
        </authorList>
    </citation>
    <scope>NUCLEOTIDE SEQUENCE</scope>
    <source>
        <strain evidence="2">SFC 500-1A</strain>
    </source>
</reference>
<dbReference type="PANTHER" id="PTHR43162">
    <property type="match status" value="1"/>
</dbReference>